<evidence type="ECO:0000313" key="3">
    <source>
        <dbReference type="Proteomes" id="UP000195602"/>
    </source>
</evidence>
<feature type="compositionally biased region" description="Polar residues" evidence="1">
    <location>
        <begin position="40"/>
        <end position="50"/>
    </location>
</feature>
<comment type="caution">
    <text evidence="2">The sequence shown here is derived from an EMBL/GenBank/DDBJ whole genome shotgun (WGS) entry which is preliminary data.</text>
</comment>
<dbReference type="PANTHER" id="PTHR37781:SF1">
    <property type="entry name" value="ADR380WP"/>
    <property type="match status" value="1"/>
</dbReference>
<dbReference type="GO" id="GO:0005675">
    <property type="term" value="C:transcription factor TFIIH holo complex"/>
    <property type="evidence" value="ECO:0007669"/>
    <property type="project" value="TreeGrafter"/>
</dbReference>
<feature type="compositionally biased region" description="Acidic residues" evidence="1">
    <location>
        <begin position="30"/>
        <end position="39"/>
    </location>
</feature>
<dbReference type="EMBL" id="LYUB02000004">
    <property type="protein sequence ID" value="OVF09816.1"/>
    <property type="molecule type" value="Genomic_DNA"/>
</dbReference>
<protein>
    <submittedName>
        <fullName evidence="2">TFIIH complex subunit</fullName>
    </submittedName>
</protein>
<sequence>MSTPPTPTHVAPDVEAELPPTPFVSADMDLNPDLDEDDSSINTKTENGSTAAEYDSNGNNGNYAINGNDGNTEMVEPWTLSFDEAYELQKKQFEQSSQDKLSRSQQSRFVSFVDEELLQIQRRFVKKQAGEQEYTLEQILNDVQHVLDLVWVSVNAKNRLYGQEEYFVKICGDLEDWLVHFSLSSPALEEHVFLRFFTFFQSLDVRLSFLIDGFEVQGTRSKMSPTQLVRLMPIVSRLRLQIVNMLEPTRAQMEKSGSKLLNKLDVAIGRLFEGVLDRV</sequence>
<evidence type="ECO:0000256" key="1">
    <source>
        <dbReference type="SAM" id="MobiDB-lite"/>
    </source>
</evidence>
<dbReference type="PANTHER" id="PTHR37781">
    <property type="entry name" value="TFIIH COMPLEX SUBUNIT"/>
    <property type="match status" value="1"/>
</dbReference>
<dbReference type="AlphaFoldDB" id="A0AA91Q1T1"/>
<dbReference type="InterPro" id="IPR031349">
    <property type="entry name" value="Tfb6"/>
</dbReference>
<feature type="compositionally biased region" description="Low complexity" evidence="1">
    <location>
        <begin position="57"/>
        <end position="68"/>
    </location>
</feature>
<dbReference type="Proteomes" id="UP000195602">
    <property type="component" value="Unassembled WGS sequence"/>
</dbReference>
<accession>A0AA91Q1T1</accession>
<evidence type="ECO:0000313" key="2">
    <source>
        <dbReference type="EMBL" id="OVF09816.1"/>
    </source>
</evidence>
<proteinExistence type="predicted"/>
<name>A0AA91Q1T1_CLALS</name>
<dbReference type="KEGG" id="clus:A9F13_04g03267"/>
<organism evidence="2 3">
    <name type="scientific">Clavispora lusitaniae</name>
    <name type="common">Candida lusitaniae</name>
    <dbReference type="NCBI Taxonomy" id="36911"/>
    <lineage>
        <taxon>Eukaryota</taxon>
        <taxon>Fungi</taxon>
        <taxon>Dikarya</taxon>
        <taxon>Ascomycota</taxon>
        <taxon>Saccharomycotina</taxon>
        <taxon>Pichiomycetes</taxon>
        <taxon>Metschnikowiaceae</taxon>
        <taxon>Clavispora</taxon>
    </lineage>
</organism>
<dbReference type="Pfam" id="PF17110">
    <property type="entry name" value="TFB6"/>
    <property type="match status" value="1"/>
</dbReference>
<gene>
    <name evidence="2" type="ORF">A9F13_04g03267</name>
</gene>
<feature type="region of interest" description="Disordered" evidence="1">
    <location>
        <begin position="1"/>
        <end position="68"/>
    </location>
</feature>
<reference evidence="2 3" key="1">
    <citation type="submission" date="2017-04" db="EMBL/GenBank/DDBJ databases">
        <title>Draft genome of the yeast Clavispora lusitaniae type strain CBS 6936.</title>
        <authorList>
            <person name="Durrens P."/>
            <person name="Klopp C."/>
            <person name="Biteau N."/>
            <person name="Fitton-Ouhabi V."/>
            <person name="Dementhon K."/>
            <person name="Accoceberry I."/>
            <person name="Sherman D.J."/>
            <person name="Noel T."/>
        </authorList>
    </citation>
    <scope>NUCLEOTIDE SEQUENCE [LARGE SCALE GENOMIC DNA]</scope>
    <source>
        <strain evidence="2 3">CBS 6936</strain>
    </source>
</reference>